<proteinExistence type="predicted"/>
<sequence length="78" mass="8997">MSRIQILFVSVPEIKFHQKKKRTEKKRVTQVNLPNPYIPSLIAEINSRLLSRKCVSLKQSPFTMLVSPSSSIPKFKNN</sequence>
<dbReference type="AlphaFoldDB" id="A0AAN9KJ13"/>
<name>A0AAN9KJ13_CLITE</name>
<accession>A0AAN9KJ13</accession>
<reference evidence="1 2" key="1">
    <citation type="submission" date="2024-01" db="EMBL/GenBank/DDBJ databases">
        <title>The genomes of 5 underutilized Papilionoideae crops provide insights into root nodulation and disease resistance.</title>
        <authorList>
            <person name="Yuan L."/>
        </authorList>
    </citation>
    <scope>NUCLEOTIDE SEQUENCE [LARGE SCALE GENOMIC DNA]</scope>
    <source>
        <strain evidence="1">LY-2023</strain>
        <tissue evidence="1">Leaf</tissue>
    </source>
</reference>
<gene>
    <name evidence="1" type="ORF">RJT34_03467</name>
</gene>
<keyword evidence="2" id="KW-1185">Reference proteome</keyword>
<dbReference type="EMBL" id="JAYKXN010000001">
    <property type="protein sequence ID" value="KAK7318760.1"/>
    <property type="molecule type" value="Genomic_DNA"/>
</dbReference>
<dbReference type="Proteomes" id="UP001359559">
    <property type="component" value="Unassembled WGS sequence"/>
</dbReference>
<comment type="caution">
    <text evidence="1">The sequence shown here is derived from an EMBL/GenBank/DDBJ whole genome shotgun (WGS) entry which is preliminary data.</text>
</comment>
<evidence type="ECO:0000313" key="1">
    <source>
        <dbReference type="EMBL" id="KAK7318760.1"/>
    </source>
</evidence>
<protein>
    <submittedName>
        <fullName evidence="1">Uncharacterized protein</fullName>
    </submittedName>
</protein>
<evidence type="ECO:0000313" key="2">
    <source>
        <dbReference type="Proteomes" id="UP001359559"/>
    </source>
</evidence>
<organism evidence="1 2">
    <name type="scientific">Clitoria ternatea</name>
    <name type="common">Butterfly pea</name>
    <dbReference type="NCBI Taxonomy" id="43366"/>
    <lineage>
        <taxon>Eukaryota</taxon>
        <taxon>Viridiplantae</taxon>
        <taxon>Streptophyta</taxon>
        <taxon>Embryophyta</taxon>
        <taxon>Tracheophyta</taxon>
        <taxon>Spermatophyta</taxon>
        <taxon>Magnoliopsida</taxon>
        <taxon>eudicotyledons</taxon>
        <taxon>Gunneridae</taxon>
        <taxon>Pentapetalae</taxon>
        <taxon>rosids</taxon>
        <taxon>fabids</taxon>
        <taxon>Fabales</taxon>
        <taxon>Fabaceae</taxon>
        <taxon>Papilionoideae</taxon>
        <taxon>50 kb inversion clade</taxon>
        <taxon>NPAAA clade</taxon>
        <taxon>indigoferoid/millettioid clade</taxon>
        <taxon>Phaseoleae</taxon>
        <taxon>Clitoria</taxon>
    </lineage>
</organism>